<name>W5MCM4_LEPOC</name>
<reference evidence="11" key="1">
    <citation type="submission" date="2011-12" db="EMBL/GenBank/DDBJ databases">
        <title>The Draft Genome of Lepisosteus oculatus.</title>
        <authorList>
            <consortium name="The Broad Institute Genome Assembly &amp; Analysis Group"/>
            <consortium name="Computational R&amp;D Group"/>
            <consortium name="and Sequencing Platform"/>
            <person name="Di Palma F."/>
            <person name="Alfoldi J."/>
            <person name="Johnson J."/>
            <person name="Berlin A."/>
            <person name="Gnerre S."/>
            <person name="Jaffe D."/>
            <person name="MacCallum I."/>
            <person name="Young S."/>
            <person name="Walker B.J."/>
            <person name="Lander E.S."/>
            <person name="Lindblad-Toh K."/>
        </authorList>
    </citation>
    <scope>NUCLEOTIDE SEQUENCE [LARGE SCALE GENOMIC DNA]</scope>
</reference>
<keyword evidence="3 8" id="KW-1003">Cell membrane</keyword>
<comment type="function">
    <text evidence="8">Claudins function as major constituents of the tight junction complexes that regulate the permeability of epithelia.</text>
</comment>
<evidence type="ECO:0000256" key="7">
    <source>
        <dbReference type="ARBA" id="ARBA00023136"/>
    </source>
</evidence>
<keyword evidence="11" id="KW-1185">Reference proteome</keyword>
<comment type="caution">
    <text evidence="8">Lacks conserved residue(s) required for the propagation of feature annotation.</text>
</comment>
<comment type="subcellular location">
    <subcellularLocation>
        <location evidence="8">Cell junction</location>
        <location evidence="8">Tight junction</location>
    </subcellularLocation>
    <subcellularLocation>
        <location evidence="8">Cell membrane</location>
        <topology evidence="8">Multi-pass membrane protein</topology>
    </subcellularLocation>
</comment>
<evidence type="ECO:0000256" key="2">
    <source>
        <dbReference type="ARBA" id="ARBA00022427"/>
    </source>
</evidence>
<dbReference type="GO" id="GO:0005923">
    <property type="term" value="C:bicellular tight junction"/>
    <property type="evidence" value="ECO:0000318"/>
    <property type="project" value="GO_Central"/>
</dbReference>
<evidence type="ECO:0000256" key="6">
    <source>
        <dbReference type="ARBA" id="ARBA00022989"/>
    </source>
</evidence>
<dbReference type="InterPro" id="IPR006187">
    <property type="entry name" value="Claudin"/>
</dbReference>
<dbReference type="InterPro" id="IPR003927">
    <property type="entry name" value="Claudin16"/>
</dbReference>
<protein>
    <recommendedName>
        <fullName evidence="8">Claudin</fullName>
    </recommendedName>
</protein>
<dbReference type="Gene3D" id="1.20.140.150">
    <property type="match status" value="1"/>
</dbReference>
<evidence type="ECO:0000313" key="11">
    <source>
        <dbReference type="Proteomes" id="UP000018468"/>
    </source>
</evidence>
<keyword evidence="2 8" id="KW-0796">Tight junction</keyword>
<dbReference type="InterPro" id="IPR004031">
    <property type="entry name" value="PMP22/EMP/MP20/Claudin"/>
</dbReference>
<dbReference type="PRINTS" id="PR01077">
    <property type="entry name" value="CLAUDIN"/>
</dbReference>
<feature type="transmembrane region" description="Helical" evidence="8">
    <location>
        <begin position="82"/>
        <end position="104"/>
    </location>
</feature>
<evidence type="ECO:0000256" key="9">
    <source>
        <dbReference type="SAM" id="SignalP"/>
    </source>
</evidence>
<dbReference type="GO" id="GO:0070830">
    <property type="term" value="P:bicellular tight junction assembly"/>
    <property type="evidence" value="ECO:0000318"/>
    <property type="project" value="GO_Central"/>
</dbReference>
<dbReference type="AlphaFoldDB" id="W5MCM4"/>
<evidence type="ECO:0000256" key="8">
    <source>
        <dbReference type="RuleBase" id="RU060637"/>
    </source>
</evidence>
<dbReference type="InParanoid" id="W5MCM4"/>
<keyword evidence="4 8" id="KW-0812">Transmembrane</keyword>
<dbReference type="GO" id="GO:0007155">
    <property type="term" value="P:cell adhesion"/>
    <property type="evidence" value="ECO:0000318"/>
    <property type="project" value="GO_Central"/>
</dbReference>
<dbReference type="STRING" id="7918.ENSLOCP00000006133"/>
<proteinExistence type="inferred from homology"/>
<evidence type="ECO:0000313" key="10">
    <source>
        <dbReference type="Ensembl" id="ENSLOCP00000006133.1"/>
    </source>
</evidence>
<keyword evidence="5 8" id="KW-0965">Cell junction</keyword>
<feature type="signal peptide" evidence="9">
    <location>
        <begin position="1"/>
        <end position="18"/>
    </location>
</feature>
<dbReference type="eggNOG" id="ENOG502QRY9">
    <property type="taxonomic scope" value="Eukaryota"/>
</dbReference>
<comment type="similarity">
    <text evidence="1 8">Belongs to the claudin family.</text>
</comment>
<feature type="chain" id="PRO_5004866038" description="Claudin" evidence="9">
    <location>
        <begin position="19"/>
        <end position="242"/>
    </location>
</feature>
<dbReference type="PRINTS" id="PR01447">
    <property type="entry name" value="CLAUDIN16"/>
</dbReference>
<dbReference type="GO" id="GO:0005198">
    <property type="term" value="F:structural molecule activity"/>
    <property type="evidence" value="ECO:0007669"/>
    <property type="project" value="InterPro"/>
</dbReference>
<dbReference type="Pfam" id="PF00822">
    <property type="entry name" value="PMP22_Claudin"/>
    <property type="match status" value="1"/>
</dbReference>
<reference evidence="10" key="2">
    <citation type="submission" date="2025-08" db="UniProtKB">
        <authorList>
            <consortium name="Ensembl"/>
        </authorList>
    </citation>
    <scope>IDENTIFICATION</scope>
</reference>
<dbReference type="Proteomes" id="UP000018468">
    <property type="component" value="Linkage group LG14"/>
</dbReference>
<organism evidence="10 11">
    <name type="scientific">Lepisosteus oculatus</name>
    <name type="common">Spotted gar</name>
    <dbReference type="NCBI Taxonomy" id="7918"/>
    <lineage>
        <taxon>Eukaryota</taxon>
        <taxon>Metazoa</taxon>
        <taxon>Chordata</taxon>
        <taxon>Craniata</taxon>
        <taxon>Vertebrata</taxon>
        <taxon>Euteleostomi</taxon>
        <taxon>Actinopterygii</taxon>
        <taxon>Neopterygii</taxon>
        <taxon>Holostei</taxon>
        <taxon>Semionotiformes</taxon>
        <taxon>Lepisosteidae</taxon>
        <taxon>Lepisosteus</taxon>
    </lineage>
</organism>
<dbReference type="HOGENOM" id="CLU_079378_1_0_1"/>
<accession>W5MCM4</accession>
<dbReference type="OMA" id="GLHCVKF"/>
<feature type="transmembrane region" description="Helical" evidence="8">
    <location>
        <begin position="161"/>
        <end position="191"/>
    </location>
</feature>
<evidence type="ECO:0000256" key="5">
    <source>
        <dbReference type="ARBA" id="ARBA00022949"/>
    </source>
</evidence>
<evidence type="ECO:0000256" key="4">
    <source>
        <dbReference type="ARBA" id="ARBA00022692"/>
    </source>
</evidence>
<dbReference type="GeneTree" id="ENSGT00730000111162"/>
<evidence type="ECO:0000256" key="3">
    <source>
        <dbReference type="ARBA" id="ARBA00022475"/>
    </source>
</evidence>
<keyword evidence="9" id="KW-0732">Signal</keyword>
<dbReference type="PROSITE" id="PS01346">
    <property type="entry name" value="CLAUDIN"/>
    <property type="match status" value="1"/>
</dbReference>
<keyword evidence="6 8" id="KW-1133">Transmembrane helix</keyword>
<dbReference type="InterPro" id="IPR017974">
    <property type="entry name" value="Claudin_CS"/>
</dbReference>
<reference evidence="10" key="3">
    <citation type="submission" date="2025-09" db="UniProtKB">
        <authorList>
            <consortium name="Ensembl"/>
        </authorList>
    </citation>
    <scope>IDENTIFICATION</scope>
</reference>
<dbReference type="Bgee" id="ENSLOCG00000005092">
    <property type="expression patterns" value="Expressed in mesonephros and 1 other cell type or tissue"/>
</dbReference>
<dbReference type="EMBL" id="AHAT01015184">
    <property type="status" value="NOT_ANNOTATED_CDS"/>
    <property type="molecule type" value="Genomic_DNA"/>
</dbReference>
<evidence type="ECO:0000256" key="1">
    <source>
        <dbReference type="ARBA" id="ARBA00008295"/>
    </source>
</evidence>
<sequence>SMRAFLELLAFFLALVSTAFLIVATWSDCWMVDADLSLEFSDSCRGLWWECVTHNFEGVTTCEDYDSIYAEHSLRLVATRTLIIIADILAGFGFIFLLLGLDCIKFLKNEPDIKLRICYVAGFTLLLGAVPGMTASVWYAVSIYVERSTLFFQNVFLGIQYQLGWSCWLGMAGAMGCALAGTLLTCCMYFFKDVGSRQNVSAYNYHSRTRSRDRTKSRKSSTTTYSYTKTETAKMYAIDTRV</sequence>
<dbReference type="PANTHER" id="PTHR12002">
    <property type="entry name" value="CLAUDIN"/>
    <property type="match status" value="1"/>
</dbReference>
<dbReference type="Ensembl" id="ENSLOCT00000006141.1">
    <property type="protein sequence ID" value="ENSLOCP00000006133.1"/>
    <property type="gene ID" value="ENSLOCG00000005092.1"/>
</dbReference>
<keyword evidence="7 8" id="KW-0472">Membrane</keyword>
<dbReference type="GO" id="GO:0005886">
    <property type="term" value="C:plasma membrane"/>
    <property type="evidence" value="ECO:0000318"/>
    <property type="project" value="GO_Central"/>
</dbReference>
<feature type="transmembrane region" description="Helical" evidence="8">
    <location>
        <begin position="116"/>
        <end position="141"/>
    </location>
</feature>